<evidence type="ECO:0000256" key="6">
    <source>
        <dbReference type="PROSITE-ProRule" id="PRU00409"/>
    </source>
</evidence>
<name>A0AAP3X9M2_PEDAC</name>
<dbReference type="Gene3D" id="3.30.470.20">
    <property type="entry name" value="ATP-grasp fold, B domain"/>
    <property type="match status" value="1"/>
</dbReference>
<evidence type="ECO:0000313" key="9">
    <source>
        <dbReference type="EMBL" id="MDV2621709.1"/>
    </source>
</evidence>
<evidence type="ECO:0000256" key="5">
    <source>
        <dbReference type="ARBA" id="ARBA00023267"/>
    </source>
</evidence>
<dbReference type="FunFam" id="3.30.1490.20:FF:000003">
    <property type="entry name" value="acetyl-CoA carboxylase isoform X1"/>
    <property type="match status" value="1"/>
</dbReference>
<sequence length="431" mass="46994">MFKKVLVANRGEIAVRIIAACRQLAISTVVVYSTADEQAQFVQMADEAICVGPASAQESYLNREAILMAAQITGSDAIHPGYGFLSEDPLFATMVAECGLTWIGPSPDQIQRYADKERSRELAQKRGVPTIPGSGLITDDRQIKPAAEELGFPVLLKASFGGGGKGIRVAHDEQELSQIIAVVRQESGASFGSSPLYLERDLQNARHIEVQVLGLNEQIIILGDRNCSIQLHRQKVVEESPANLTIEQRERLYQAVHRLLDQSGYESLGTVEFLQVGEEFYFLEMNTRLQVEHGVTEETTGIDIVQTQIVVAAGQPELVKVGDAQVHAIEARINATAPGQLVELEWPATRIETGYAAGNQIAPYYDALVGKIIVTASTRAQAVQKLRQALKQTKITGVPTNLAAVEQLVASPAFIQGTYDIRTYQNLLDGC</sequence>
<dbReference type="GeneID" id="57366512"/>
<feature type="domain" description="ATP-grasp" evidence="7">
    <location>
        <begin position="120"/>
        <end position="313"/>
    </location>
</feature>
<evidence type="ECO:0000313" key="10">
    <source>
        <dbReference type="Proteomes" id="UP001280897"/>
    </source>
</evidence>
<dbReference type="InterPro" id="IPR005479">
    <property type="entry name" value="CPAse_ATP-bd"/>
</dbReference>
<keyword evidence="5" id="KW-0092">Biotin</keyword>
<dbReference type="PROSITE" id="PS50979">
    <property type="entry name" value="BC"/>
    <property type="match status" value="1"/>
</dbReference>
<dbReference type="Pfam" id="PF02785">
    <property type="entry name" value="Biotin_carb_C"/>
    <property type="match status" value="1"/>
</dbReference>
<organism evidence="9 10">
    <name type="scientific">Pediococcus acidilactici</name>
    <dbReference type="NCBI Taxonomy" id="1254"/>
    <lineage>
        <taxon>Bacteria</taxon>
        <taxon>Bacillati</taxon>
        <taxon>Bacillota</taxon>
        <taxon>Bacilli</taxon>
        <taxon>Lactobacillales</taxon>
        <taxon>Lactobacillaceae</taxon>
        <taxon>Pediococcus</taxon>
        <taxon>Pediococcus acidilactici group</taxon>
    </lineage>
</organism>
<keyword evidence="3 6" id="KW-0067">ATP-binding</keyword>
<dbReference type="SUPFAM" id="SSF56059">
    <property type="entry name" value="Glutathione synthetase ATP-binding domain-like"/>
    <property type="match status" value="1"/>
</dbReference>
<dbReference type="EMBL" id="JAWJAV010000004">
    <property type="protein sequence ID" value="MDV2621709.1"/>
    <property type="molecule type" value="Genomic_DNA"/>
</dbReference>
<dbReference type="Pfam" id="PF00289">
    <property type="entry name" value="Biotin_carb_N"/>
    <property type="match status" value="1"/>
</dbReference>
<dbReference type="PROSITE" id="PS00867">
    <property type="entry name" value="CPSASE_2"/>
    <property type="match status" value="1"/>
</dbReference>
<dbReference type="Pfam" id="PF02786">
    <property type="entry name" value="CPSase_L_D2"/>
    <property type="match status" value="1"/>
</dbReference>
<dbReference type="PANTHER" id="PTHR18866:SF128">
    <property type="entry name" value="UREA AMIDOLYASE"/>
    <property type="match status" value="1"/>
</dbReference>
<dbReference type="SUPFAM" id="SSF51246">
    <property type="entry name" value="Rudiment single hybrid motif"/>
    <property type="match status" value="1"/>
</dbReference>
<evidence type="ECO:0000256" key="1">
    <source>
        <dbReference type="ARBA" id="ARBA00022598"/>
    </source>
</evidence>
<dbReference type="GO" id="GO:0005524">
    <property type="term" value="F:ATP binding"/>
    <property type="evidence" value="ECO:0007669"/>
    <property type="project" value="UniProtKB-UniRule"/>
</dbReference>
<dbReference type="RefSeq" id="WP_005921586.1">
    <property type="nucleotide sequence ID" value="NZ_BJMF01000003.1"/>
</dbReference>
<evidence type="ECO:0000259" key="8">
    <source>
        <dbReference type="PROSITE" id="PS50979"/>
    </source>
</evidence>
<evidence type="ECO:0000256" key="2">
    <source>
        <dbReference type="ARBA" id="ARBA00022741"/>
    </source>
</evidence>
<dbReference type="InterPro" id="IPR005482">
    <property type="entry name" value="Biotin_COase_C"/>
</dbReference>
<dbReference type="FunFam" id="3.40.50.20:FF:000010">
    <property type="entry name" value="Propionyl-CoA carboxylase subunit alpha"/>
    <property type="match status" value="1"/>
</dbReference>
<dbReference type="PROSITE" id="PS50975">
    <property type="entry name" value="ATP_GRASP"/>
    <property type="match status" value="1"/>
</dbReference>
<reference evidence="9" key="2">
    <citation type="submission" date="2023-10" db="EMBL/GenBank/DDBJ databases">
        <authorList>
            <person name="Khurajog B."/>
        </authorList>
    </citation>
    <scope>NUCLEOTIDE SEQUENCE</scope>
    <source>
        <strain evidence="9">BF9</strain>
    </source>
</reference>
<keyword evidence="1" id="KW-0436">Ligase</keyword>
<dbReference type="InterPro" id="IPR050856">
    <property type="entry name" value="Biotin_carboxylase_complex"/>
</dbReference>
<keyword evidence="2 6" id="KW-0547">Nucleotide-binding</keyword>
<dbReference type="KEGG" id="paci:A4V11_04960"/>
<dbReference type="InterPro" id="IPR016185">
    <property type="entry name" value="PreATP-grasp_dom_sf"/>
</dbReference>
<keyword evidence="4" id="KW-0464">Manganese</keyword>
<feature type="domain" description="Biotin carboxylation" evidence="8">
    <location>
        <begin position="1"/>
        <end position="429"/>
    </location>
</feature>
<dbReference type="InterPro" id="IPR011761">
    <property type="entry name" value="ATP-grasp"/>
</dbReference>
<evidence type="ECO:0000256" key="3">
    <source>
        <dbReference type="ARBA" id="ARBA00022840"/>
    </source>
</evidence>
<gene>
    <name evidence="9" type="ORF">R0G89_08190</name>
</gene>
<dbReference type="PANTHER" id="PTHR18866">
    <property type="entry name" value="CARBOXYLASE:PYRUVATE/ACETYL-COA/PROPIONYL-COA CARBOXYLASE"/>
    <property type="match status" value="1"/>
</dbReference>
<evidence type="ECO:0000259" key="7">
    <source>
        <dbReference type="PROSITE" id="PS50975"/>
    </source>
</evidence>
<dbReference type="GO" id="GO:0046872">
    <property type="term" value="F:metal ion binding"/>
    <property type="evidence" value="ECO:0007669"/>
    <property type="project" value="InterPro"/>
</dbReference>
<evidence type="ECO:0000256" key="4">
    <source>
        <dbReference type="ARBA" id="ARBA00023211"/>
    </source>
</evidence>
<dbReference type="Proteomes" id="UP001280897">
    <property type="component" value="Unassembled WGS sequence"/>
</dbReference>
<dbReference type="InterPro" id="IPR011764">
    <property type="entry name" value="Biotin_carboxylation_dom"/>
</dbReference>
<reference evidence="9" key="1">
    <citation type="journal article" date="2023" name="PeerJ">
        <title>Selection and evaluation of lactic acid bacteria from chicken feces in Thailand as potential probiotics.</title>
        <authorList>
            <person name="Khurajog B."/>
            <person name="Disastra Y."/>
            <person name="Lawwyne L.D."/>
            <person name="Sirichokchatchawan W."/>
            <person name="Niyomtham W."/>
            <person name="Yindee J."/>
            <person name="Hampson D.J."/>
            <person name="Prapasarakul N."/>
        </authorList>
    </citation>
    <scope>NUCLEOTIDE SEQUENCE</scope>
    <source>
        <strain evidence="9">BF9</strain>
    </source>
</reference>
<dbReference type="SMART" id="SM00878">
    <property type="entry name" value="Biotin_carb_C"/>
    <property type="match status" value="1"/>
</dbReference>
<dbReference type="GO" id="GO:0016874">
    <property type="term" value="F:ligase activity"/>
    <property type="evidence" value="ECO:0007669"/>
    <property type="project" value="UniProtKB-KW"/>
</dbReference>
<dbReference type="AlphaFoldDB" id="A0AAP3X9M2"/>
<dbReference type="InterPro" id="IPR011054">
    <property type="entry name" value="Rudment_hybrid_motif"/>
</dbReference>
<dbReference type="SUPFAM" id="SSF52440">
    <property type="entry name" value="PreATP-grasp domain"/>
    <property type="match status" value="1"/>
</dbReference>
<dbReference type="PROSITE" id="PS00866">
    <property type="entry name" value="CPSASE_1"/>
    <property type="match status" value="1"/>
</dbReference>
<comment type="caution">
    <text evidence="9">The sequence shown here is derived from an EMBL/GenBank/DDBJ whole genome shotgun (WGS) entry which is preliminary data.</text>
</comment>
<protein>
    <submittedName>
        <fullName evidence="9">Biotin carboxylase N-terminal domain-containing protein</fullName>
    </submittedName>
</protein>
<accession>A0AAP3X9M2</accession>
<proteinExistence type="predicted"/>
<dbReference type="InterPro" id="IPR005481">
    <property type="entry name" value="BC-like_N"/>
</dbReference>